<gene>
    <name evidence="1" type="ORF">TRIVIDRAFT_61263</name>
</gene>
<dbReference type="EMBL" id="ABDF02000004">
    <property type="protein sequence ID" value="EHK24470.1"/>
    <property type="molecule type" value="Genomic_DNA"/>
</dbReference>
<dbReference type="VEuPathDB" id="FungiDB:TRIVIDRAFT_61263"/>
<dbReference type="RefSeq" id="XP_013958676.1">
    <property type="nucleotide sequence ID" value="XM_014103201.1"/>
</dbReference>
<sequence>MTLCIRNQRTVETGKEILTELLWDAYGFPPVPLLSLSSRSLRRRKARRKAQRRGHLILQVPLYQQHLQQLAEMFYKKISESFWEFQIYRDHARQRTKTGKMRLKFFLASLNHKKFQRLANSWKNRTLNRLRIFIDQTAEADKRSRKLDKPSTCQSWFEQRYSVDNFVNIFDFCNKYININRSSNLMAPVIWIDLGTCLKMEWNLSNKIENHEMKGIPYGTGFTHARMAPATEYVTRTDALCRAFQQTCKNGVADATKGLKLHEFMGALMCCPGYTEAKLPRAWTTFANAHPDLANFLRV</sequence>
<dbReference type="InParanoid" id="G9MMA1"/>
<dbReference type="HOGENOM" id="CLU_932406_0_0_1"/>
<dbReference type="OrthoDB" id="5242458at2759"/>
<dbReference type="GeneID" id="25796199"/>
<dbReference type="eggNOG" id="ENOG502T53N">
    <property type="taxonomic scope" value="Eukaryota"/>
</dbReference>
<dbReference type="AlphaFoldDB" id="G9MMA1"/>
<proteinExistence type="predicted"/>
<organism evidence="1 2">
    <name type="scientific">Hypocrea virens (strain Gv29-8 / FGSC 10586)</name>
    <name type="common">Gliocladium virens</name>
    <name type="synonym">Trichoderma virens</name>
    <dbReference type="NCBI Taxonomy" id="413071"/>
    <lineage>
        <taxon>Eukaryota</taxon>
        <taxon>Fungi</taxon>
        <taxon>Dikarya</taxon>
        <taxon>Ascomycota</taxon>
        <taxon>Pezizomycotina</taxon>
        <taxon>Sordariomycetes</taxon>
        <taxon>Hypocreomycetidae</taxon>
        <taxon>Hypocreales</taxon>
        <taxon>Hypocreaceae</taxon>
        <taxon>Trichoderma</taxon>
    </lineage>
</organism>
<dbReference type="Proteomes" id="UP000007115">
    <property type="component" value="Unassembled WGS sequence"/>
</dbReference>
<reference evidence="1 2" key="1">
    <citation type="journal article" date="2011" name="Genome Biol.">
        <title>Comparative genome sequence analysis underscores mycoparasitism as the ancestral life style of Trichoderma.</title>
        <authorList>
            <person name="Kubicek C.P."/>
            <person name="Herrera-Estrella A."/>
            <person name="Seidl-Seiboth V."/>
            <person name="Martinez D.A."/>
            <person name="Druzhinina I.S."/>
            <person name="Thon M."/>
            <person name="Zeilinger S."/>
            <person name="Casas-Flores S."/>
            <person name="Horwitz B.A."/>
            <person name="Mukherjee P.K."/>
            <person name="Mukherjee M."/>
            <person name="Kredics L."/>
            <person name="Alcaraz L.D."/>
            <person name="Aerts A."/>
            <person name="Antal Z."/>
            <person name="Atanasova L."/>
            <person name="Cervantes-Badillo M.G."/>
            <person name="Challacombe J."/>
            <person name="Chertkov O."/>
            <person name="McCluskey K."/>
            <person name="Coulpier F."/>
            <person name="Deshpande N."/>
            <person name="von Doehren H."/>
            <person name="Ebbole D.J."/>
            <person name="Esquivel-Naranjo E.U."/>
            <person name="Fekete E."/>
            <person name="Flipphi M."/>
            <person name="Glaser F."/>
            <person name="Gomez-Rodriguez E.Y."/>
            <person name="Gruber S."/>
            <person name="Han C."/>
            <person name="Henrissat B."/>
            <person name="Hermosa R."/>
            <person name="Hernandez-Onate M."/>
            <person name="Karaffa L."/>
            <person name="Kosti I."/>
            <person name="Le Crom S."/>
            <person name="Lindquist E."/>
            <person name="Lucas S."/>
            <person name="Luebeck M."/>
            <person name="Luebeck P.S."/>
            <person name="Margeot A."/>
            <person name="Metz B."/>
            <person name="Misra M."/>
            <person name="Nevalainen H."/>
            <person name="Omann M."/>
            <person name="Packer N."/>
            <person name="Perrone G."/>
            <person name="Uresti-Rivera E.E."/>
            <person name="Salamov A."/>
            <person name="Schmoll M."/>
            <person name="Seiboth B."/>
            <person name="Shapiro H."/>
            <person name="Sukno S."/>
            <person name="Tamayo-Ramos J.A."/>
            <person name="Tisch D."/>
            <person name="Wiest A."/>
            <person name="Wilkinson H.H."/>
            <person name="Zhang M."/>
            <person name="Coutinho P.M."/>
            <person name="Kenerley C.M."/>
            <person name="Monte E."/>
            <person name="Baker S.E."/>
            <person name="Grigoriev I.V."/>
        </authorList>
    </citation>
    <scope>NUCLEOTIDE SEQUENCE [LARGE SCALE GENOMIC DNA]</scope>
    <source>
        <strain evidence="2">Gv29-8 / FGSC 10586</strain>
    </source>
</reference>
<comment type="caution">
    <text evidence="1">The sequence shown here is derived from an EMBL/GenBank/DDBJ whole genome shotgun (WGS) entry which is preliminary data.</text>
</comment>
<keyword evidence="2" id="KW-1185">Reference proteome</keyword>
<feature type="non-terminal residue" evidence="1">
    <location>
        <position position="299"/>
    </location>
</feature>
<accession>G9MMA1</accession>
<name>G9MMA1_HYPVG</name>
<evidence type="ECO:0000313" key="2">
    <source>
        <dbReference type="Proteomes" id="UP000007115"/>
    </source>
</evidence>
<protein>
    <submittedName>
        <fullName evidence="1">Uncharacterized protein</fullName>
    </submittedName>
</protein>
<evidence type="ECO:0000313" key="1">
    <source>
        <dbReference type="EMBL" id="EHK24470.1"/>
    </source>
</evidence>